<dbReference type="GO" id="GO:0005886">
    <property type="term" value="C:plasma membrane"/>
    <property type="evidence" value="ECO:0007669"/>
    <property type="project" value="UniProtKB-SubCell"/>
</dbReference>
<keyword evidence="7 8" id="KW-0472">Membrane</keyword>
<feature type="transmembrane region" description="Helical" evidence="8">
    <location>
        <begin position="92"/>
        <end position="114"/>
    </location>
</feature>
<name>A0A3B1A5F4_9ZZZZ</name>
<accession>A0A3B1A5F4</accession>
<protein>
    <submittedName>
        <fullName evidence="10">TRAP-type C4-dicarboxylate transport system, small permease component</fullName>
    </submittedName>
</protein>
<comment type="subcellular location">
    <subcellularLocation>
        <location evidence="1">Cell inner membrane</location>
        <topology evidence="1">Multi-pass membrane protein</topology>
    </subcellularLocation>
</comment>
<dbReference type="AlphaFoldDB" id="A0A3B1A5F4"/>
<evidence type="ECO:0000256" key="3">
    <source>
        <dbReference type="ARBA" id="ARBA00022475"/>
    </source>
</evidence>
<sequence length="170" mass="19490">MPKLIKQYVRYIDALNHTVGRIVMYLIFMMMAILLYSALSRTLFNAPLSWAIEMAQFTMAAYYLLGGGYTLQNDAHVRMDLLYERWPVKKRAFVDSFTAFALVFYLGILLYGGYSSTEYALEYGQKNYSAWAPPMAPIKIIMTLGILMMLLQAIAIFFRDLATVMGKSIR</sequence>
<evidence type="ECO:0000256" key="6">
    <source>
        <dbReference type="ARBA" id="ARBA00022989"/>
    </source>
</evidence>
<evidence type="ECO:0000256" key="8">
    <source>
        <dbReference type="SAM" id="Phobius"/>
    </source>
</evidence>
<evidence type="ECO:0000256" key="4">
    <source>
        <dbReference type="ARBA" id="ARBA00022519"/>
    </source>
</evidence>
<gene>
    <name evidence="10" type="ORF">MNBD_GAMMA21-1166</name>
</gene>
<feature type="domain" description="Tripartite ATP-independent periplasmic transporters DctQ component" evidence="9">
    <location>
        <begin position="30"/>
        <end position="162"/>
    </location>
</feature>
<keyword evidence="4" id="KW-0997">Cell inner membrane</keyword>
<organism evidence="10">
    <name type="scientific">hydrothermal vent metagenome</name>
    <dbReference type="NCBI Taxonomy" id="652676"/>
    <lineage>
        <taxon>unclassified sequences</taxon>
        <taxon>metagenomes</taxon>
        <taxon>ecological metagenomes</taxon>
    </lineage>
</organism>
<dbReference type="PANTHER" id="PTHR35011:SF4">
    <property type="entry name" value="SLL1102 PROTEIN"/>
    <property type="match status" value="1"/>
</dbReference>
<proteinExistence type="predicted"/>
<dbReference type="InterPro" id="IPR055348">
    <property type="entry name" value="DctQ"/>
</dbReference>
<keyword evidence="3" id="KW-1003">Cell membrane</keyword>
<feature type="transmembrane region" description="Helical" evidence="8">
    <location>
        <begin position="134"/>
        <end position="158"/>
    </location>
</feature>
<dbReference type="EMBL" id="UOFR01000040">
    <property type="protein sequence ID" value="VAW96780.1"/>
    <property type="molecule type" value="Genomic_DNA"/>
</dbReference>
<evidence type="ECO:0000259" key="9">
    <source>
        <dbReference type="Pfam" id="PF04290"/>
    </source>
</evidence>
<evidence type="ECO:0000256" key="2">
    <source>
        <dbReference type="ARBA" id="ARBA00022448"/>
    </source>
</evidence>
<keyword evidence="6 8" id="KW-1133">Transmembrane helix</keyword>
<evidence type="ECO:0000313" key="10">
    <source>
        <dbReference type="EMBL" id="VAW96780.1"/>
    </source>
</evidence>
<feature type="transmembrane region" description="Helical" evidence="8">
    <location>
        <begin position="21"/>
        <end position="39"/>
    </location>
</feature>
<dbReference type="InterPro" id="IPR007387">
    <property type="entry name" value="TRAP_DctQ"/>
</dbReference>
<dbReference type="Pfam" id="PF04290">
    <property type="entry name" value="DctQ"/>
    <property type="match status" value="1"/>
</dbReference>
<keyword evidence="5 8" id="KW-0812">Transmembrane</keyword>
<evidence type="ECO:0000256" key="1">
    <source>
        <dbReference type="ARBA" id="ARBA00004429"/>
    </source>
</evidence>
<evidence type="ECO:0000256" key="5">
    <source>
        <dbReference type="ARBA" id="ARBA00022692"/>
    </source>
</evidence>
<reference evidence="10" key="1">
    <citation type="submission" date="2018-06" db="EMBL/GenBank/DDBJ databases">
        <authorList>
            <person name="Zhirakovskaya E."/>
        </authorList>
    </citation>
    <scope>NUCLEOTIDE SEQUENCE</scope>
</reference>
<feature type="transmembrane region" description="Helical" evidence="8">
    <location>
        <begin position="51"/>
        <end position="71"/>
    </location>
</feature>
<dbReference type="PANTHER" id="PTHR35011">
    <property type="entry name" value="2,3-DIKETO-L-GULONATE TRAP TRANSPORTER SMALL PERMEASE PROTEIN YIAM"/>
    <property type="match status" value="1"/>
</dbReference>
<evidence type="ECO:0000256" key="7">
    <source>
        <dbReference type="ARBA" id="ARBA00023136"/>
    </source>
</evidence>
<keyword evidence="2" id="KW-0813">Transport</keyword>